<proteinExistence type="predicted"/>
<reference evidence="1 2" key="1">
    <citation type="submission" date="2021-06" db="EMBL/GenBank/DDBJ databases">
        <authorList>
            <person name="Palmer J.M."/>
        </authorList>
    </citation>
    <scope>NUCLEOTIDE SEQUENCE [LARGE SCALE GENOMIC DNA]</scope>
    <source>
        <strain evidence="1 2">XR_2019</strain>
        <tissue evidence="1">Muscle</tissue>
    </source>
</reference>
<dbReference type="EMBL" id="JAHRIM010030176">
    <property type="protein sequence ID" value="MEQ2264367.1"/>
    <property type="molecule type" value="Genomic_DNA"/>
</dbReference>
<keyword evidence="2" id="KW-1185">Reference proteome</keyword>
<protein>
    <submittedName>
        <fullName evidence="1">Uncharacterized protein</fullName>
    </submittedName>
</protein>
<name>A0ABV0W7D0_9TELE</name>
<accession>A0ABV0W7D0</accession>
<organism evidence="1 2">
    <name type="scientific">Xenotaenia resolanae</name>
    <dbReference type="NCBI Taxonomy" id="208358"/>
    <lineage>
        <taxon>Eukaryota</taxon>
        <taxon>Metazoa</taxon>
        <taxon>Chordata</taxon>
        <taxon>Craniata</taxon>
        <taxon>Vertebrata</taxon>
        <taxon>Euteleostomi</taxon>
        <taxon>Actinopterygii</taxon>
        <taxon>Neopterygii</taxon>
        <taxon>Teleostei</taxon>
        <taxon>Neoteleostei</taxon>
        <taxon>Acanthomorphata</taxon>
        <taxon>Ovalentaria</taxon>
        <taxon>Atherinomorphae</taxon>
        <taxon>Cyprinodontiformes</taxon>
        <taxon>Goodeidae</taxon>
        <taxon>Xenotaenia</taxon>
    </lineage>
</organism>
<sequence length="108" mass="11733">MYRGYSPRGSCPGPGDICQMSPPLSTPFPVYLLSKIKATSAEKISLKKPKCIIKKNKHKMRITLNIPPPQSNMVVGASCYGDPGQSWKKTCWRLLVETGGKGSLSAGH</sequence>
<evidence type="ECO:0000313" key="1">
    <source>
        <dbReference type="EMBL" id="MEQ2264367.1"/>
    </source>
</evidence>
<dbReference type="Proteomes" id="UP001444071">
    <property type="component" value="Unassembled WGS sequence"/>
</dbReference>
<gene>
    <name evidence="1" type="ORF">XENORESO_002796</name>
</gene>
<comment type="caution">
    <text evidence="1">The sequence shown here is derived from an EMBL/GenBank/DDBJ whole genome shotgun (WGS) entry which is preliminary data.</text>
</comment>
<evidence type="ECO:0000313" key="2">
    <source>
        <dbReference type="Proteomes" id="UP001444071"/>
    </source>
</evidence>